<evidence type="ECO:0000256" key="7">
    <source>
        <dbReference type="ARBA" id="ARBA00022741"/>
    </source>
</evidence>
<evidence type="ECO:0000256" key="4">
    <source>
        <dbReference type="ARBA" id="ARBA00022475"/>
    </source>
</evidence>
<dbReference type="EMBL" id="JAKKPZ010000002">
    <property type="protein sequence ID" value="KAI1726190.1"/>
    <property type="molecule type" value="Genomic_DNA"/>
</dbReference>
<keyword evidence="9 16" id="KW-0472">Membrane</keyword>
<evidence type="ECO:0000256" key="3">
    <source>
        <dbReference type="ARBA" id="ARBA00012202"/>
    </source>
</evidence>
<dbReference type="AlphaFoldDB" id="A0AAD4NI92"/>
<sequence length="1139" mass="128084">MSTAYSVLILLLAISDILDSQQPTLSTTPSLSINLTSTLPTSVTLPPGQIVGTQSPTLNTIQTAIIGAPDPKLIMLKVGLLFVNATTSLRARMGFGQSAPAITLALERVKKEHLIDNINITFVWYVDNCIESNAAGFTTRLIEADKVDAIIGPTCSSSAIISGHLSNFYNVPIFIWGAASASDLSDTSRFPTLASINTNTNALGLAVHSLLVEYEWKEIGVMYTIDAENGKCDFMQQDLERTLADDSHGITIVYKRVIETTEKSIKAALEALKTRARIIVACFDNDLIKRDFLVFANELGMNKNDEFIFILPDLRSQGMLRRSLAQTRNSTYVNMWDEAGQLTADNRSHEALITARHCIVVDVQNQALDVIESFNKKMISLMGGYPFFCNGTCLGIPENETNPSVYSRTLHDLTYMYARALNRTLDSGYSPSDLRNGSLLSYMSRGEFDGMTGHVRINENGTNEPVFFVTAMNILDVPTVYLTVSVYANIVTVEKQYADEFTSIWATHRNQRPLYKPECGYTGRDCPANLTLYFVVGGAVIAMLFTAASLGIGYGIREKHRERKRLNMECQIPYKNLRRIPNDMKTVDAMKSVHSVHSSVSGGTRFTLDSHKWETDNHLFFIWNKEIVYAEKFTVRVHPTEEEMAYLRKLRQYDNDNVNKFYGLCMDGPMVYSIWKCCQRGSLKDVIAKESYINDAFVMFALMRDIASGLISLHQSFIGAHGGLTSECCLISDRWQVKIGDHGLGMIRDRQPIRREKLLWVAPELLRNMDQRGTKEGDVYSFAIICSELLNRENVWHGVEKDEEVDEVIRRVKKGTDPLYRPEIRAPEEVNPNLLLLIRDCWSENPAQRPNMELVRTLMKQMVKDGNQNLMDYVFGMLELYAGSLEQEVEERTKELVEEKKKSDLLLYRMLPKQVADQLKIGQTVEPESFEMATVFFSDVVSFTTLASRCTPLQVVNLLNQLYTNFDSIIDARDAYKVETIGDGYLVCSGIPRRNGDQHTKEIAEMSFEFMRSLASFRIAHLPNERINLRIGFHTGPVVTGVVGLTMPRYCLFGDTVNTASRMESNGKPGQIHISANANHFLTNIIGGYKTEPRGEIIIKGKGVMETFWLLGHSEIEDPMDRTFVMKVRQASTDTGSTL</sequence>
<keyword evidence="11" id="KW-0325">Glycoprotein</keyword>
<dbReference type="InterPro" id="IPR001054">
    <property type="entry name" value="A/G_cyclase"/>
</dbReference>
<proteinExistence type="inferred from homology"/>
<keyword evidence="12 14" id="KW-0456">Lyase</keyword>
<evidence type="ECO:0000256" key="8">
    <source>
        <dbReference type="ARBA" id="ARBA00022989"/>
    </source>
</evidence>
<protein>
    <recommendedName>
        <fullName evidence="3 15">Guanylate cyclase</fullName>
        <ecNumber evidence="3 15">4.6.1.2</ecNumber>
    </recommendedName>
</protein>
<organism evidence="20 21">
    <name type="scientific">Ditylenchus destructor</name>
    <dbReference type="NCBI Taxonomy" id="166010"/>
    <lineage>
        <taxon>Eukaryota</taxon>
        <taxon>Metazoa</taxon>
        <taxon>Ecdysozoa</taxon>
        <taxon>Nematoda</taxon>
        <taxon>Chromadorea</taxon>
        <taxon>Rhabditida</taxon>
        <taxon>Tylenchina</taxon>
        <taxon>Tylenchomorpha</taxon>
        <taxon>Sphaerularioidea</taxon>
        <taxon>Anguinidae</taxon>
        <taxon>Anguininae</taxon>
        <taxon>Ditylenchus</taxon>
    </lineage>
</organism>
<feature type="chain" id="PRO_5042217492" description="Guanylate cyclase" evidence="17">
    <location>
        <begin position="21"/>
        <end position="1139"/>
    </location>
</feature>
<feature type="domain" description="Protein kinase" evidence="18">
    <location>
        <begin position="530"/>
        <end position="863"/>
    </location>
</feature>
<dbReference type="GO" id="GO:0035556">
    <property type="term" value="P:intracellular signal transduction"/>
    <property type="evidence" value="ECO:0007669"/>
    <property type="project" value="InterPro"/>
</dbReference>
<dbReference type="Pfam" id="PF01094">
    <property type="entry name" value="ANF_receptor"/>
    <property type="match status" value="1"/>
</dbReference>
<evidence type="ECO:0000256" key="13">
    <source>
        <dbReference type="ARBA" id="ARBA00023293"/>
    </source>
</evidence>
<comment type="caution">
    <text evidence="20">The sequence shown here is derived from an EMBL/GenBank/DDBJ whole genome shotgun (WGS) entry which is preliminary data.</text>
</comment>
<dbReference type="Gene3D" id="3.40.50.2300">
    <property type="match status" value="2"/>
</dbReference>
<reference evidence="20" key="1">
    <citation type="submission" date="2022-01" db="EMBL/GenBank/DDBJ databases">
        <title>Genome Sequence Resource for Two Populations of Ditylenchus destructor, the Migratory Endoparasitic Phytonematode.</title>
        <authorList>
            <person name="Zhang H."/>
            <person name="Lin R."/>
            <person name="Xie B."/>
        </authorList>
    </citation>
    <scope>NUCLEOTIDE SEQUENCE</scope>
    <source>
        <strain evidence="20">BazhouSP</strain>
    </source>
</reference>
<comment type="similarity">
    <text evidence="14">Belongs to the adenylyl cyclase class-4/guanylyl cyclase family.</text>
</comment>
<evidence type="ECO:0000256" key="9">
    <source>
        <dbReference type="ARBA" id="ARBA00023136"/>
    </source>
</evidence>
<evidence type="ECO:0000259" key="19">
    <source>
        <dbReference type="PROSITE" id="PS50125"/>
    </source>
</evidence>
<dbReference type="Pfam" id="PF07714">
    <property type="entry name" value="PK_Tyr_Ser-Thr"/>
    <property type="match status" value="1"/>
</dbReference>
<keyword evidence="7" id="KW-0547">Nucleotide-binding</keyword>
<keyword evidence="4" id="KW-1003">Cell membrane</keyword>
<dbReference type="InterPro" id="IPR018297">
    <property type="entry name" value="A/G_cyclase_CS"/>
</dbReference>
<evidence type="ECO:0000256" key="14">
    <source>
        <dbReference type="RuleBase" id="RU000405"/>
    </source>
</evidence>
<name>A0AAD4NI92_9BILA</name>
<keyword evidence="8 16" id="KW-1133">Transmembrane helix</keyword>
<dbReference type="PROSITE" id="PS00452">
    <property type="entry name" value="GUANYLATE_CYCLASE_1"/>
    <property type="match status" value="1"/>
</dbReference>
<evidence type="ECO:0000256" key="2">
    <source>
        <dbReference type="ARBA" id="ARBA00004251"/>
    </source>
</evidence>
<dbReference type="SUPFAM" id="SSF55073">
    <property type="entry name" value="Nucleotide cyclase"/>
    <property type="match status" value="1"/>
</dbReference>
<dbReference type="GO" id="GO:0006935">
    <property type="term" value="P:chemotaxis"/>
    <property type="evidence" value="ECO:0007669"/>
    <property type="project" value="UniProtKB-ARBA"/>
</dbReference>
<dbReference type="InterPro" id="IPR029787">
    <property type="entry name" value="Nucleotide_cyclase"/>
</dbReference>
<dbReference type="InterPro" id="IPR011645">
    <property type="entry name" value="HNOB_dom_associated"/>
</dbReference>
<dbReference type="InterPro" id="IPR050401">
    <property type="entry name" value="Cyclic_nucleotide_synthase"/>
</dbReference>
<dbReference type="GO" id="GO:0005886">
    <property type="term" value="C:plasma membrane"/>
    <property type="evidence" value="ECO:0007669"/>
    <property type="project" value="UniProtKB-SubCell"/>
</dbReference>
<feature type="domain" description="Guanylate cyclase" evidence="19">
    <location>
        <begin position="934"/>
        <end position="1064"/>
    </location>
</feature>
<dbReference type="Pfam" id="PF07701">
    <property type="entry name" value="HNOBA"/>
    <property type="match status" value="1"/>
</dbReference>
<dbReference type="PANTHER" id="PTHR11920:SF495">
    <property type="entry name" value="RECEPTOR-TYPE GUANYLATE CYCLASE GCY-7"/>
    <property type="match status" value="1"/>
</dbReference>
<evidence type="ECO:0000313" key="20">
    <source>
        <dbReference type="EMBL" id="KAI1726190.1"/>
    </source>
</evidence>
<dbReference type="EC" id="4.6.1.2" evidence="3 15"/>
<dbReference type="GO" id="GO:0004672">
    <property type="term" value="F:protein kinase activity"/>
    <property type="evidence" value="ECO:0007669"/>
    <property type="project" value="InterPro"/>
</dbReference>
<dbReference type="GO" id="GO:0005524">
    <property type="term" value="F:ATP binding"/>
    <property type="evidence" value="ECO:0007669"/>
    <property type="project" value="InterPro"/>
</dbReference>
<evidence type="ECO:0000256" key="12">
    <source>
        <dbReference type="ARBA" id="ARBA00023239"/>
    </source>
</evidence>
<dbReference type="Gene3D" id="1.10.510.10">
    <property type="entry name" value="Transferase(Phosphotransferase) domain 1"/>
    <property type="match status" value="1"/>
</dbReference>
<dbReference type="PROSITE" id="PS50125">
    <property type="entry name" value="GUANYLATE_CYCLASE_2"/>
    <property type="match status" value="1"/>
</dbReference>
<dbReference type="GO" id="GO:0004016">
    <property type="term" value="F:adenylate cyclase activity"/>
    <property type="evidence" value="ECO:0007669"/>
    <property type="project" value="TreeGrafter"/>
</dbReference>
<dbReference type="FunFam" id="3.30.70.1230:FF:000023">
    <property type="entry name" value="Guanylate cyclase"/>
    <property type="match status" value="1"/>
</dbReference>
<evidence type="ECO:0000256" key="1">
    <source>
        <dbReference type="ARBA" id="ARBA00001436"/>
    </source>
</evidence>
<keyword evidence="5 16" id="KW-0812">Transmembrane</keyword>
<evidence type="ECO:0000256" key="16">
    <source>
        <dbReference type="SAM" id="Phobius"/>
    </source>
</evidence>
<dbReference type="SUPFAM" id="SSF56112">
    <property type="entry name" value="Protein kinase-like (PK-like)"/>
    <property type="match status" value="1"/>
</dbReference>
<comment type="subcellular location">
    <subcellularLocation>
        <location evidence="2">Cell membrane</location>
        <topology evidence="2">Single-pass type I membrane protein</topology>
    </subcellularLocation>
</comment>
<comment type="catalytic activity">
    <reaction evidence="1 15">
        <text>GTP = 3',5'-cyclic GMP + diphosphate</text>
        <dbReference type="Rhea" id="RHEA:13665"/>
        <dbReference type="ChEBI" id="CHEBI:33019"/>
        <dbReference type="ChEBI" id="CHEBI:37565"/>
        <dbReference type="ChEBI" id="CHEBI:57746"/>
        <dbReference type="EC" id="4.6.1.2"/>
    </reaction>
</comment>
<evidence type="ECO:0000259" key="18">
    <source>
        <dbReference type="PROSITE" id="PS50011"/>
    </source>
</evidence>
<dbReference type="SMART" id="SM00044">
    <property type="entry name" value="CYCc"/>
    <property type="match status" value="1"/>
</dbReference>
<evidence type="ECO:0000256" key="15">
    <source>
        <dbReference type="RuleBase" id="RU003431"/>
    </source>
</evidence>
<dbReference type="GO" id="GO:0001653">
    <property type="term" value="F:peptide receptor activity"/>
    <property type="evidence" value="ECO:0007669"/>
    <property type="project" value="TreeGrafter"/>
</dbReference>
<evidence type="ECO:0000256" key="17">
    <source>
        <dbReference type="SAM" id="SignalP"/>
    </source>
</evidence>
<keyword evidence="10" id="KW-0675">Receptor</keyword>
<dbReference type="GO" id="GO:0007635">
    <property type="term" value="P:chemosensory behavior"/>
    <property type="evidence" value="ECO:0007669"/>
    <property type="project" value="UniProtKB-ARBA"/>
</dbReference>
<dbReference type="InterPro" id="IPR011009">
    <property type="entry name" value="Kinase-like_dom_sf"/>
</dbReference>
<dbReference type="PANTHER" id="PTHR11920">
    <property type="entry name" value="GUANYLYL CYCLASE"/>
    <property type="match status" value="1"/>
</dbReference>
<evidence type="ECO:0000256" key="5">
    <source>
        <dbReference type="ARBA" id="ARBA00022692"/>
    </source>
</evidence>
<dbReference type="GO" id="GO:0007168">
    <property type="term" value="P:receptor guanylyl cyclase signaling pathway"/>
    <property type="evidence" value="ECO:0007669"/>
    <property type="project" value="TreeGrafter"/>
</dbReference>
<dbReference type="CDD" id="cd06352">
    <property type="entry name" value="PBP1_NPR_GC-like"/>
    <property type="match status" value="1"/>
</dbReference>
<dbReference type="InterPro" id="IPR028082">
    <property type="entry name" value="Peripla_BP_I"/>
</dbReference>
<dbReference type="InterPro" id="IPR001828">
    <property type="entry name" value="ANF_lig-bd_rcpt"/>
</dbReference>
<keyword evidence="13 15" id="KW-0141">cGMP biosynthesis</keyword>
<dbReference type="SUPFAM" id="SSF53822">
    <property type="entry name" value="Periplasmic binding protein-like I"/>
    <property type="match status" value="1"/>
</dbReference>
<evidence type="ECO:0000313" key="21">
    <source>
        <dbReference type="Proteomes" id="UP001201812"/>
    </source>
</evidence>
<dbReference type="GO" id="GO:0004383">
    <property type="term" value="F:guanylate cyclase activity"/>
    <property type="evidence" value="ECO:0007669"/>
    <property type="project" value="UniProtKB-EC"/>
</dbReference>
<keyword evidence="6 17" id="KW-0732">Signal</keyword>
<feature type="transmembrane region" description="Helical" evidence="16">
    <location>
        <begin position="532"/>
        <end position="556"/>
    </location>
</feature>
<dbReference type="Proteomes" id="UP001201812">
    <property type="component" value="Unassembled WGS sequence"/>
</dbReference>
<evidence type="ECO:0000256" key="10">
    <source>
        <dbReference type="ARBA" id="ARBA00023170"/>
    </source>
</evidence>
<feature type="signal peptide" evidence="17">
    <location>
        <begin position="1"/>
        <end position="20"/>
    </location>
</feature>
<dbReference type="CDD" id="cd07302">
    <property type="entry name" value="CHD"/>
    <property type="match status" value="1"/>
</dbReference>
<dbReference type="Pfam" id="PF00211">
    <property type="entry name" value="Guanylate_cyc"/>
    <property type="match status" value="1"/>
</dbReference>
<dbReference type="InterPro" id="IPR001245">
    <property type="entry name" value="Ser-Thr/Tyr_kinase_cat_dom"/>
</dbReference>
<dbReference type="PROSITE" id="PS50011">
    <property type="entry name" value="PROTEIN_KINASE_DOM"/>
    <property type="match status" value="1"/>
</dbReference>
<accession>A0AAD4NI92</accession>
<dbReference type="Gene3D" id="3.30.70.1230">
    <property type="entry name" value="Nucleotide cyclase"/>
    <property type="match status" value="1"/>
</dbReference>
<evidence type="ECO:0000256" key="6">
    <source>
        <dbReference type="ARBA" id="ARBA00022729"/>
    </source>
</evidence>
<keyword evidence="21" id="KW-1185">Reference proteome</keyword>
<gene>
    <name evidence="20" type="ORF">DdX_02890</name>
</gene>
<dbReference type="InterPro" id="IPR000719">
    <property type="entry name" value="Prot_kinase_dom"/>
</dbReference>
<evidence type="ECO:0000256" key="11">
    <source>
        <dbReference type="ARBA" id="ARBA00023180"/>
    </source>
</evidence>